<dbReference type="OrthoDB" id="6069546at2759"/>
<dbReference type="InterPro" id="IPR032675">
    <property type="entry name" value="LRR_dom_sf"/>
</dbReference>
<organism evidence="14 15">
    <name type="scientific">Mytilus coruscus</name>
    <name type="common">Sea mussel</name>
    <dbReference type="NCBI Taxonomy" id="42192"/>
    <lineage>
        <taxon>Eukaryota</taxon>
        <taxon>Metazoa</taxon>
        <taxon>Spiralia</taxon>
        <taxon>Lophotrochozoa</taxon>
        <taxon>Mollusca</taxon>
        <taxon>Bivalvia</taxon>
        <taxon>Autobranchia</taxon>
        <taxon>Pteriomorphia</taxon>
        <taxon>Mytilida</taxon>
        <taxon>Mytiloidea</taxon>
        <taxon>Mytilidae</taxon>
        <taxon>Mytilinae</taxon>
        <taxon>Mytilus</taxon>
    </lineage>
</organism>
<dbReference type="GO" id="GO:0007165">
    <property type="term" value="P:signal transduction"/>
    <property type="evidence" value="ECO:0007669"/>
    <property type="project" value="InterPro"/>
</dbReference>
<name>A0A6J8CBS3_MYTCO</name>
<keyword evidence="3" id="KW-0433">Leucine-rich repeat</keyword>
<dbReference type="Pfam" id="PF01582">
    <property type="entry name" value="TIR"/>
    <property type="match status" value="1"/>
</dbReference>
<keyword evidence="10" id="KW-0325">Glycoprotein</keyword>
<dbReference type="AlphaFoldDB" id="A0A6J8CBS3"/>
<dbReference type="InterPro" id="IPR026906">
    <property type="entry name" value="LRR_5"/>
</dbReference>
<dbReference type="Pfam" id="PF13855">
    <property type="entry name" value="LRR_8"/>
    <property type="match status" value="2"/>
</dbReference>
<dbReference type="EMBL" id="CACVKT020005115">
    <property type="protein sequence ID" value="CAC5393001.1"/>
    <property type="molecule type" value="Genomic_DNA"/>
</dbReference>
<evidence type="ECO:0000256" key="12">
    <source>
        <dbReference type="SAM" id="SignalP"/>
    </source>
</evidence>
<feature type="signal peptide" evidence="12">
    <location>
        <begin position="1"/>
        <end position="18"/>
    </location>
</feature>
<evidence type="ECO:0000313" key="15">
    <source>
        <dbReference type="Proteomes" id="UP000507470"/>
    </source>
</evidence>
<dbReference type="PROSITE" id="PS51450">
    <property type="entry name" value="LRR"/>
    <property type="match status" value="1"/>
</dbReference>
<proteinExistence type="inferred from homology"/>
<dbReference type="Proteomes" id="UP000507470">
    <property type="component" value="Unassembled WGS sequence"/>
</dbReference>
<evidence type="ECO:0000256" key="7">
    <source>
        <dbReference type="ARBA" id="ARBA00022989"/>
    </source>
</evidence>
<evidence type="ECO:0000256" key="4">
    <source>
        <dbReference type="ARBA" id="ARBA00022692"/>
    </source>
</evidence>
<evidence type="ECO:0000256" key="1">
    <source>
        <dbReference type="ARBA" id="ARBA00004479"/>
    </source>
</evidence>
<dbReference type="InterPro" id="IPR000157">
    <property type="entry name" value="TIR_dom"/>
</dbReference>
<dbReference type="Gene3D" id="3.80.10.10">
    <property type="entry name" value="Ribonuclease Inhibitor"/>
    <property type="match status" value="3"/>
</dbReference>
<comment type="similarity">
    <text evidence="2">Belongs to the Toll-like receptor family.</text>
</comment>
<keyword evidence="7 11" id="KW-1133">Transmembrane helix</keyword>
<evidence type="ECO:0000313" key="14">
    <source>
        <dbReference type="EMBL" id="CAC5393001.1"/>
    </source>
</evidence>
<keyword evidence="4 11" id="KW-0812">Transmembrane</keyword>
<evidence type="ECO:0000256" key="3">
    <source>
        <dbReference type="ARBA" id="ARBA00022614"/>
    </source>
</evidence>
<feature type="domain" description="TIR" evidence="13">
    <location>
        <begin position="561"/>
        <end position="699"/>
    </location>
</feature>
<protein>
    <submittedName>
        <fullName evidence="14">TLR13</fullName>
    </submittedName>
</protein>
<dbReference type="SMART" id="SM00369">
    <property type="entry name" value="LRR_TYP"/>
    <property type="match status" value="5"/>
</dbReference>
<evidence type="ECO:0000256" key="11">
    <source>
        <dbReference type="SAM" id="Phobius"/>
    </source>
</evidence>
<dbReference type="Pfam" id="PF00560">
    <property type="entry name" value="LRR_1"/>
    <property type="match status" value="1"/>
</dbReference>
<dbReference type="PANTHER" id="PTHR24365:SF530">
    <property type="entry name" value="MSTPROX-RELATED"/>
    <property type="match status" value="1"/>
</dbReference>
<dbReference type="SUPFAM" id="SSF52058">
    <property type="entry name" value="L domain-like"/>
    <property type="match status" value="2"/>
</dbReference>
<accession>A0A6J8CBS3</accession>
<dbReference type="InterPro" id="IPR001611">
    <property type="entry name" value="Leu-rich_rpt"/>
</dbReference>
<feature type="transmembrane region" description="Helical" evidence="11">
    <location>
        <begin position="507"/>
        <end position="528"/>
    </location>
</feature>
<evidence type="ECO:0000256" key="10">
    <source>
        <dbReference type="ARBA" id="ARBA00023180"/>
    </source>
</evidence>
<dbReference type="GO" id="GO:0038023">
    <property type="term" value="F:signaling receptor activity"/>
    <property type="evidence" value="ECO:0007669"/>
    <property type="project" value="TreeGrafter"/>
</dbReference>
<evidence type="ECO:0000256" key="6">
    <source>
        <dbReference type="ARBA" id="ARBA00022737"/>
    </source>
</evidence>
<dbReference type="Gene3D" id="3.40.50.10140">
    <property type="entry name" value="Toll/interleukin-1 receptor homology (TIR) domain"/>
    <property type="match status" value="1"/>
</dbReference>
<dbReference type="SMART" id="SM00255">
    <property type="entry name" value="TIR"/>
    <property type="match status" value="1"/>
</dbReference>
<dbReference type="InterPro" id="IPR000483">
    <property type="entry name" value="Cys-rich_flank_reg_C"/>
</dbReference>
<evidence type="ECO:0000256" key="5">
    <source>
        <dbReference type="ARBA" id="ARBA00022729"/>
    </source>
</evidence>
<keyword evidence="9" id="KW-0675">Receptor</keyword>
<keyword evidence="5 12" id="KW-0732">Signal</keyword>
<sequence length="711" mass="82416">MNLLQLFVIGIIEQLYIANIPVNKRFCYKTFCTCYENGLAVCSSRSLEYVPKFPTFVREVSMINTRLPLISENTLYNLTFNKIEKLKFEANSVESVSKNAFRFLKQLTTFEISEQPQLTSDNLKDSFTSLQSSVQYLYFTANRWALLPDKMFDSLKGNHIKVLHLTGNQFKNLDCTIFQPFGRLERLHLSNNKIEHIVLKEFGTLLKLELKNNFLDIIPSFCVSSSNSSSLLPNVRTLDISNNYITTFQKHAFECLPKVKVLILDRVNVNILPNNIFSNMKWLRHLSLNSVGNPKLKVIEDYAFNSSTLETIHMQNCRFNFFIGMCNPETIFSLCPKLMNLELINNRFSQNDKFLQKLFRPLSNLRWLSLSSTKLSKLPLQVFSYMKALNHLNLAGNRITGWQYPVDIFGNKSTIHILDLSQNLISVVNESTFPRYLRENLQKINLGNNPFVCTCDQRWFLHWIKESNVTFLNYPLSFKCAHPPEKTGTILANFHPTDDICIPWNPLYTMAIILLSFFVLFILLGAVAGKCQTNLKNYIYLIRLNYNRRQGYLPILNSDDFEYHAFVVYCDADRTWVHSELLREIESNNGFRLCIHHRNFEVGQTITCNVDNFLTKAWKVIVVMSNDFAMSEWCQWEVDVVQERRRKHGKDGVILVMLTNIDSKHMTSPLRILLDSTPYLRYQRGVGEVLFWNALVEALNKPIGHPPVAVV</sequence>
<dbReference type="PANTHER" id="PTHR24365">
    <property type="entry name" value="TOLL-LIKE RECEPTOR"/>
    <property type="match status" value="1"/>
</dbReference>
<dbReference type="PROSITE" id="PS50104">
    <property type="entry name" value="TIR"/>
    <property type="match status" value="1"/>
</dbReference>
<dbReference type="SUPFAM" id="SSF52200">
    <property type="entry name" value="Toll/Interleukin receptor TIR domain"/>
    <property type="match status" value="1"/>
</dbReference>
<keyword evidence="8 11" id="KW-0472">Membrane</keyword>
<feature type="chain" id="PRO_5026823309" evidence="12">
    <location>
        <begin position="19"/>
        <end position="711"/>
    </location>
</feature>
<reference evidence="14 15" key="1">
    <citation type="submission" date="2020-06" db="EMBL/GenBank/DDBJ databases">
        <authorList>
            <person name="Li R."/>
            <person name="Bekaert M."/>
        </authorList>
    </citation>
    <scope>NUCLEOTIDE SEQUENCE [LARGE SCALE GENOMIC DNA]</scope>
    <source>
        <strain evidence="15">wild</strain>
    </source>
</reference>
<evidence type="ECO:0000259" key="13">
    <source>
        <dbReference type="PROSITE" id="PS50104"/>
    </source>
</evidence>
<comment type="subcellular location">
    <subcellularLocation>
        <location evidence="1">Membrane</location>
        <topology evidence="1">Single-pass type I membrane protein</topology>
    </subcellularLocation>
</comment>
<dbReference type="SMART" id="SM00082">
    <property type="entry name" value="LRRCT"/>
    <property type="match status" value="1"/>
</dbReference>
<keyword evidence="6" id="KW-0677">Repeat</keyword>
<dbReference type="InterPro" id="IPR035897">
    <property type="entry name" value="Toll_tir_struct_dom_sf"/>
</dbReference>
<evidence type="ECO:0000256" key="2">
    <source>
        <dbReference type="ARBA" id="ARBA00009634"/>
    </source>
</evidence>
<dbReference type="GO" id="GO:0005886">
    <property type="term" value="C:plasma membrane"/>
    <property type="evidence" value="ECO:0007669"/>
    <property type="project" value="TreeGrafter"/>
</dbReference>
<evidence type="ECO:0000256" key="8">
    <source>
        <dbReference type="ARBA" id="ARBA00023136"/>
    </source>
</evidence>
<keyword evidence="15" id="KW-1185">Reference proteome</keyword>
<dbReference type="InterPro" id="IPR003591">
    <property type="entry name" value="Leu-rich_rpt_typical-subtyp"/>
</dbReference>
<gene>
    <name evidence="14" type="ORF">MCOR_27896</name>
</gene>
<dbReference type="Pfam" id="PF13306">
    <property type="entry name" value="LRR_5"/>
    <property type="match status" value="1"/>
</dbReference>
<evidence type="ECO:0000256" key="9">
    <source>
        <dbReference type="ARBA" id="ARBA00023170"/>
    </source>
</evidence>